<keyword evidence="3" id="KW-1185">Reference proteome</keyword>
<dbReference type="HOGENOM" id="CLU_015851_0_0_1"/>
<dbReference type="EMBL" id="GL698568">
    <property type="protein sequence ID" value="EFY85705.1"/>
    <property type="molecule type" value="Genomic_DNA"/>
</dbReference>
<evidence type="ECO:0000313" key="2">
    <source>
        <dbReference type="EMBL" id="EFY85705.1"/>
    </source>
</evidence>
<dbReference type="SUPFAM" id="SSF55909">
    <property type="entry name" value="Pentein"/>
    <property type="match status" value="1"/>
</dbReference>
<dbReference type="Proteomes" id="UP000002499">
    <property type="component" value="Unassembled WGS sequence"/>
</dbReference>
<reference evidence="2 3" key="1">
    <citation type="journal article" date="2011" name="PLoS Genet.">
        <title>Genome sequencing and comparative transcriptomics of the model entomopathogenic fungi Metarhizium anisopliae and M. acridum.</title>
        <authorList>
            <person name="Gao Q."/>
            <person name="Jin K."/>
            <person name="Ying S.H."/>
            <person name="Zhang Y."/>
            <person name="Xiao G."/>
            <person name="Shang Y."/>
            <person name="Duan Z."/>
            <person name="Hu X."/>
            <person name="Xie X.Q."/>
            <person name="Zhou G."/>
            <person name="Peng G."/>
            <person name="Luo Z."/>
            <person name="Huang W."/>
            <person name="Wang B."/>
            <person name="Fang W."/>
            <person name="Wang S."/>
            <person name="Zhong Y."/>
            <person name="Ma L.J."/>
            <person name="St Leger R.J."/>
            <person name="Zhao G.P."/>
            <person name="Pei Y."/>
            <person name="Feng M.G."/>
            <person name="Xia Y."/>
            <person name="Wang C."/>
        </authorList>
    </citation>
    <scope>NUCLEOTIDE SEQUENCE [LARGE SCALE GENOMIC DNA]</scope>
    <source>
        <strain evidence="2 3">CQMa 102</strain>
    </source>
</reference>
<dbReference type="PANTHER" id="PTHR10837">
    <property type="entry name" value="PEPTIDYLARGININE DEIMINASE"/>
    <property type="match status" value="1"/>
</dbReference>
<dbReference type="InParanoid" id="E9EEE6"/>
<protein>
    <submittedName>
        <fullName evidence="2">Putative peptidylarginine deiminase</fullName>
    </submittedName>
</protein>
<dbReference type="OMA" id="SNAFREC"/>
<evidence type="ECO:0000259" key="1">
    <source>
        <dbReference type="Pfam" id="PF03068"/>
    </source>
</evidence>
<dbReference type="InterPro" id="IPR013530">
    <property type="entry name" value="PAD_C"/>
</dbReference>
<dbReference type="InterPro" id="IPR004303">
    <property type="entry name" value="PAD"/>
</dbReference>
<dbReference type="OrthoDB" id="5102063at2759"/>
<feature type="domain" description="Protein-arginine deiminase C-terminal" evidence="1">
    <location>
        <begin position="63"/>
        <end position="477"/>
    </location>
</feature>
<dbReference type="GO" id="GO:0005737">
    <property type="term" value="C:cytoplasm"/>
    <property type="evidence" value="ECO:0007669"/>
    <property type="project" value="InterPro"/>
</dbReference>
<dbReference type="Pfam" id="PF03068">
    <property type="entry name" value="PAD"/>
    <property type="match status" value="1"/>
</dbReference>
<dbReference type="eggNOG" id="ENOG502QVJA">
    <property type="taxonomic scope" value="Eukaryota"/>
</dbReference>
<proteinExistence type="predicted"/>
<gene>
    <name evidence="2" type="ORF">MAC_08244</name>
</gene>
<dbReference type="Gene3D" id="3.75.10.10">
    <property type="entry name" value="L-arginine/glycine Amidinotransferase, Chain A"/>
    <property type="match status" value="1"/>
</dbReference>
<dbReference type="GO" id="GO:0004668">
    <property type="term" value="F:protein-arginine deiminase activity"/>
    <property type="evidence" value="ECO:0007669"/>
    <property type="project" value="InterPro"/>
</dbReference>
<organism evidence="3">
    <name type="scientific">Metarhizium acridum (strain CQMa 102)</name>
    <dbReference type="NCBI Taxonomy" id="655827"/>
    <lineage>
        <taxon>Eukaryota</taxon>
        <taxon>Fungi</taxon>
        <taxon>Dikarya</taxon>
        <taxon>Ascomycota</taxon>
        <taxon>Pezizomycotina</taxon>
        <taxon>Sordariomycetes</taxon>
        <taxon>Hypocreomycetidae</taxon>
        <taxon>Hypocreales</taxon>
        <taxon>Clavicipitaceae</taxon>
        <taxon>Metarhizium</taxon>
    </lineage>
</organism>
<name>E9EEE6_METAQ</name>
<sequence>MVDPGLLNAAIKLNLTTRAKTAADNRFIKKGLVLGIDARDVRRPDVWDGRATVQFSVSDGGETARDSVALRVAPVLTHHHLQQASEIITTKPGDNGFGARFAKELQVHITKAGIQKPLRLVGGDAFPQDHFEAGYTSIPGPEGPVTLGVMIRSAINDTDGKIAFTDIRSDSVGAVQLLQLDNDDTDVDHTGNLETIPAHTHNGKSYPAGRAIMGSRGGPKANIVKFLEAQETQAPVEIDTTWLYIGHTDEFMQFVPADNERGWATMVDDPLAGLDLLVKVQKTGHGDVRALSRPSFPTDSADSRTPNNVSLPAITIDGVLRRANFSRVQEYAAWNIERNIKIIKQEVGLDDSEIFRVPALYYNEAMGGPRPYRPKKYLPKPGQGEEHIKDRDHAFQVYAFYPGAVNGIVLGKGKYLSADVWGPIIDGKDILKEAVNAAYAKANVTVDYIDDWWSHHVGIGEIHCGSNAIRDTDFPWW</sequence>
<dbReference type="GO" id="GO:0005509">
    <property type="term" value="F:calcium ion binding"/>
    <property type="evidence" value="ECO:0007669"/>
    <property type="project" value="InterPro"/>
</dbReference>
<accession>E9EEE6</accession>
<dbReference type="AlphaFoldDB" id="E9EEE6"/>
<dbReference type="PANTHER" id="PTHR10837:SF8">
    <property type="entry name" value="PROTEIN-ARGININE DEIMINASE"/>
    <property type="match status" value="1"/>
</dbReference>
<evidence type="ECO:0000313" key="3">
    <source>
        <dbReference type="Proteomes" id="UP000002499"/>
    </source>
</evidence>